<accession>A0A0W0G100</accession>
<gene>
    <name evidence="1" type="ORF">WG66_5228</name>
</gene>
<organism evidence="1 2">
    <name type="scientific">Moniliophthora roreri</name>
    <name type="common">Frosty pod rot fungus</name>
    <name type="synonym">Monilia roreri</name>
    <dbReference type="NCBI Taxonomy" id="221103"/>
    <lineage>
        <taxon>Eukaryota</taxon>
        <taxon>Fungi</taxon>
        <taxon>Dikarya</taxon>
        <taxon>Basidiomycota</taxon>
        <taxon>Agaricomycotina</taxon>
        <taxon>Agaricomycetes</taxon>
        <taxon>Agaricomycetidae</taxon>
        <taxon>Agaricales</taxon>
        <taxon>Marasmiineae</taxon>
        <taxon>Marasmiaceae</taxon>
        <taxon>Moniliophthora</taxon>
    </lineage>
</organism>
<protein>
    <submittedName>
        <fullName evidence="1">Uncharacterized protein</fullName>
    </submittedName>
</protein>
<comment type="caution">
    <text evidence="1">The sequence shown here is derived from an EMBL/GenBank/DDBJ whole genome shotgun (WGS) entry which is preliminary data.</text>
</comment>
<evidence type="ECO:0000313" key="2">
    <source>
        <dbReference type="Proteomes" id="UP000054988"/>
    </source>
</evidence>
<evidence type="ECO:0000313" key="1">
    <source>
        <dbReference type="EMBL" id="KTB42194.1"/>
    </source>
</evidence>
<dbReference type="AlphaFoldDB" id="A0A0W0G100"/>
<dbReference type="EMBL" id="LATX01001371">
    <property type="protein sequence ID" value="KTB42194.1"/>
    <property type="molecule type" value="Genomic_DNA"/>
</dbReference>
<sequence>MPGTQRTVGSRDHAGLQWLPLVFRFARASWFPPDSVGFSWIQLDLAGVVEFCWPLLASIGRTHKIRILSKGVLALPNSQIITCSTETTLKQTLQTNLY</sequence>
<name>A0A0W0G100_MONRR</name>
<reference evidence="1 2" key="1">
    <citation type="submission" date="2015-12" db="EMBL/GenBank/DDBJ databases">
        <title>Draft genome sequence of Moniliophthora roreri, the causal agent of frosty pod rot of cacao.</title>
        <authorList>
            <person name="Aime M.C."/>
            <person name="Diaz-Valderrama J.R."/>
            <person name="Kijpornyongpan T."/>
            <person name="Phillips-Mora W."/>
        </authorList>
    </citation>
    <scope>NUCLEOTIDE SEQUENCE [LARGE SCALE GENOMIC DNA]</scope>
    <source>
        <strain evidence="1 2">MCA 2952</strain>
    </source>
</reference>
<dbReference type="Proteomes" id="UP000054988">
    <property type="component" value="Unassembled WGS sequence"/>
</dbReference>
<proteinExistence type="predicted"/>